<proteinExistence type="predicted"/>
<keyword evidence="2" id="KW-1185">Reference proteome</keyword>
<dbReference type="OrthoDB" id="851278at2"/>
<organism evidence="1 2">
    <name type="scientific">Pontibacter akesuensis</name>
    <dbReference type="NCBI Taxonomy" id="388950"/>
    <lineage>
        <taxon>Bacteria</taxon>
        <taxon>Pseudomonadati</taxon>
        <taxon>Bacteroidota</taxon>
        <taxon>Cytophagia</taxon>
        <taxon>Cytophagales</taxon>
        <taxon>Hymenobacteraceae</taxon>
        <taxon>Pontibacter</taxon>
    </lineage>
</organism>
<evidence type="ECO:0008006" key="3">
    <source>
        <dbReference type="Google" id="ProtNLM"/>
    </source>
</evidence>
<dbReference type="Proteomes" id="UP000182491">
    <property type="component" value="Unassembled WGS sequence"/>
</dbReference>
<sequence>MIDINYSVDFQQTRDKEKERESLASNPSMFYDEQEETFVIRWEGKVGKSDIHAGYAQVLEHVKNLKPKKWLLDLKNRHTIRREDQLWVFQHVFPEVLRLIGDDVFVAVVLPLTLYHGLVEDLNGDEMMDKNNFLIMQQFLYEEEAQRWLSHMQLLKKGERSLQLIHTRM</sequence>
<name>A0A1I7FTP1_9BACT</name>
<evidence type="ECO:0000313" key="1">
    <source>
        <dbReference type="EMBL" id="SFU39582.1"/>
    </source>
</evidence>
<gene>
    <name evidence="1" type="ORF">SAMN04487941_0461</name>
</gene>
<evidence type="ECO:0000313" key="2">
    <source>
        <dbReference type="Proteomes" id="UP000182491"/>
    </source>
</evidence>
<dbReference type="AlphaFoldDB" id="A0A1I7FTP1"/>
<dbReference type="RefSeq" id="WP_139237077.1">
    <property type="nucleotide sequence ID" value="NZ_BMXC01000001.1"/>
</dbReference>
<protein>
    <recommendedName>
        <fullName evidence="3">SpoIIAA-like</fullName>
    </recommendedName>
</protein>
<reference evidence="2" key="1">
    <citation type="submission" date="2016-10" db="EMBL/GenBank/DDBJ databases">
        <authorList>
            <person name="Varghese N."/>
        </authorList>
    </citation>
    <scope>NUCLEOTIDE SEQUENCE [LARGE SCALE GENOMIC DNA]</scope>
    <source>
        <strain evidence="2">DSM 18820</strain>
    </source>
</reference>
<dbReference type="EMBL" id="FPCA01000001">
    <property type="protein sequence ID" value="SFU39582.1"/>
    <property type="molecule type" value="Genomic_DNA"/>
</dbReference>
<accession>A0A1I7FTP1</accession>